<keyword evidence="3 6" id="KW-0812">Transmembrane</keyword>
<dbReference type="GO" id="GO:0005886">
    <property type="term" value="C:plasma membrane"/>
    <property type="evidence" value="ECO:0007669"/>
    <property type="project" value="UniProtKB-SubCell"/>
</dbReference>
<evidence type="ECO:0000256" key="5">
    <source>
        <dbReference type="ARBA" id="ARBA00023136"/>
    </source>
</evidence>
<feature type="transmembrane region" description="Helical" evidence="6">
    <location>
        <begin position="512"/>
        <end position="530"/>
    </location>
</feature>
<dbReference type="PANTHER" id="PTHR43478">
    <property type="entry name" value="NA+/H+ ANTIPORTER-RELATED"/>
    <property type="match status" value="1"/>
</dbReference>
<sequence length="538" mass="57560">MKRIQHKMMWAVSASLLLAMCCPMLALAAEEAEEYVPSMYASFWSLIPPVVAIVLALITKEVYSSLFVGILIGGVFYSGFTFERTMTHVFQDGIIGSLSDAYNVGILVFLVLLGILVCMMNQAGGSAAFGRWASEHIKSRVGAQLATVLLGVLIFIDDYFNCLTVGSVMRPVTDKHNVSRAKLAYLIDATAAPICIIAPISSWAAAVTGFVEGEDGLSIFIRAIPYNFYALLTIVMMIALTIMGADYGLMRKHEENALKGDLYTTPDRPYANAEEEESNPKGGVIDLVFPIVVLIFCCVIGMIYTGGFFEGAGFVEAFSGSDASVGLMLGSFFAFIITIVFYAVRKVLKFGESMACIPEGFKAMVSPILILTLAWTLKAMTDSLGADVFVAEIVKSSSGGLVNLLPAIIFLVGCFLAFATGTSWGTFGILIPIVVEAFSKTNETMMIISISACMAGAVCGDHCSPISDTTIMASAGAQCNHVNHVSTQLPYAVTVAAVSCVTYVIAGFAQTPLLPLTIGVLLMIGVLYVMKSKNMNLE</sequence>
<organism evidence="9 10">
    <name type="scientific">Schaedlerella arabinosiphila</name>
    <dbReference type="NCBI Taxonomy" id="2044587"/>
    <lineage>
        <taxon>Bacteria</taxon>
        <taxon>Bacillati</taxon>
        <taxon>Bacillota</taxon>
        <taxon>Clostridia</taxon>
        <taxon>Lachnospirales</taxon>
        <taxon>Lachnospiraceae</taxon>
        <taxon>Schaedlerella</taxon>
    </lineage>
</organism>
<feature type="transmembrane region" description="Helical" evidence="6">
    <location>
        <begin position="407"/>
        <end position="435"/>
    </location>
</feature>
<keyword evidence="5 6" id="KW-0472">Membrane</keyword>
<feature type="transmembrane region" description="Helical" evidence="6">
    <location>
        <begin position="287"/>
        <end position="305"/>
    </location>
</feature>
<dbReference type="InterPro" id="IPR018461">
    <property type="entry name" value="Na/H_Antiport_NhaC-like_C"/>
</dbReference>
<evidence type="ECO:0000256" key="6">
    <source>
        <dbReference type="SAM" id="Phobius"/>
    </source>
</evidence>
<keyword evidence="2" id="KW-1003">Cell membrane</keyword>
<feature type="transmembrane region" description="Helical" evidence="6">
    <location>
        <begin position="489"/>
        <end position="506"/>
    </location>
</feature>
<feature type="transmembrane region" description="Helical" evidence="6">
    <location>
        <begin position="102"/>
        <end position="121"/>
    </location>
</feature>
<protein>
    <submittedName>
        <fullName evidence="9">Na+/H+ antiporter NhaC family protein</fullName>
    </submittedName>
</protein>
<feature type="domain" description="Na+/H+ antiporter NhaC-like C-terminal" evidence="8">
    <location>
        <begin position="195"/>
        <end position="508"/>
    </location>
</feature>
<dbReference type="Pfam" id="PF03553">
    <property type="entry name" value="Na_H_antiporter"/>
    <property type="match status" value="1"/>
</dbReference>
<feature type="transmembrane region" description="Helical" evidence="6">
    <location>
        <begin position="183"/>
        <end position="206"/>
    </location>
</feature>
<feature type="transmembrane region" description="Helical" evidence="6">
    <location>
        <begin position="325"/>
        <end position="344"/>
    </location>
</feature>
<feature type="transmembrane region" description="Helical" evidence="6">
    <location>
        <begin position="65"/>
        <end position="82"/>
    </location>
</feature>
<keyword evidence="7" id="KW-0732">Signal</keyword>
<gene>
    <name evidence="9" type="ORF">EBB54_18005</name>
</gene>
<keyword evidence="10" id="KW-1185">Reference proteome</keyword>
<feature type="transmembrane region" description="Helical" evidence="6">
    <location>
        <begin position="226"/>
        <end position="249"/>
    </location>
</feature>
<feature type="transmembrane region" description="Helical" evidence="6">
    <location>
        <begin position="38"/>
        <end position="58"/>
    </location>
</feature>
<dbReference type="RefSeq" id="WP_125128395.1">
    <property type="nucleotide sequence ID" value="NZ_RHJS01000002.1"/>
</dbReference>
<proteinExistence type="predicted"/>
<evidence type="ECO:0000256" key="7">
    <source>
        <dbReference type="SAM" id="SignalP"/>
    </source>
</evidence>
<evidence type="ECO:0000256" key="1">
    <source>
        <dbReference type="ARBA" id="ARBA00004651"/>
    </source>
</evidence>
<dbReference type="EMBL" id="RHJS01000002">
    <property type="protein sequence ID" value="RRK33022.1"/>
    <property type="molecule type" value="Genomic_DNA"/>
</dbReference>
<name>A0A3R8LGS0_9FIRM</name>
<evidence type="ECO:0000313" key="10">
    <source>
        <dbReference type="Proteomes" id="UP000274920"/>
    </source>
</evidence>
<evidence type="ECO:0000313" key="9">
    <source>
        <dbReference type="EMBL" id="RRK33022.1"/>
    </source>
</evidence>
<feature type="signal peptide" evidence="7">
    <location>
        <begin position="1"/>
        <end position="28"/>
    </location>
</feature>
<evidence type="ECO:0000256" key="2">
    <source>
        <dbReference type="ARBA" id="ARBA00022475"/>
    </source>
</evidence>
<feature type="chain" id="PRO_5018553836" evidence="7">
    <location>
        <begin position="29"/>
        <end position="538"/>
    </location>
</feature>
<evidence type="ECO:0000256" key="4">
    <source>
        <dbReference type="ARBA" id="ARBA00022989"/>
    </source>
</evidence>
<reference evidence="9" key="1">
    <citation type="submission" date="2018-10" db="EMBL/GenBank/DDBJ databases">
        <title>Schaedlerella arabinophila gen. nov. sp. nov., isolated from the mouse intestinal tract and comparative analysis with the genome of the closely related altered Schaedler flora strain ASF502.</title>
        <authorList>
            <person name="Miyake S."/>
            <person name="Soh M."/>
            <person name="Seedorf H."/>
        </authorList>
    </citation>
    <scope>NUCLEOTIDE SEQUENCE [LARGE SCALE GENOMIC DNA]</scope>
    <source>
        <strain evidence="9">DSM 106076</strain>
    </source>
</reference>
<feature type="transmembrane region" description="Helical" evidence="6">
    <location>
        <begin position="356"/>
        <end position="377"/>
    </location>
</feature>
<comment type="caution">
    <text evidence="9">The sequence shown here is derived from an EMBL/GenBank/DDBJ whole genome shotgun (WGS) entry which is preliminary data.</text>
</comment>
<evidence type="ECO:0000256" key="3">
    <source>
        <dbReference type="ARBA" id="ARBA00022692"/>
    </source>
</evidence>
<accession>A0A3R8LGS0</accession>
<evidence type="ECO:0000259" key="8">
    <source>
        <dbReference type="Pfam" id="PF03553"/>
    </source>
</evidence>
<dbReference type="PANTHER" id="PTHR43478:SF1">
    <property type="entry name" value="NA+_H+ ANTIPORTER NHAC-LIKE C-TERMINAL DOMAIN-CONTAINING PROTEIN"/>
    <property type="match status" value="1"/>
</dbReference>
<dbReference type="Proteomes" id="UP000274920">
    <property type="component" value="Unassembled WGS sequence"/>
</dbReference>
<comment type="subcellular location">
    <subcellularLocation>
        <location evidence="1">Cell membrane</location>
        <topology evidence="1">Multi-pass membrane protein</topology>
    </subcellularLocation>
</comment>
<keyword evidence="4 6" id="KW-1133">Transmembrane helix</keyword>
<dbReference type="AlphaFoldDB" id="A0A3R8LGS0"/>